<name>A0ABT2MW60_9CYAN</name>
<dbReference type="RefSeq" id="WP_368008481.1">
    <property type="nucleotide sequence ID" value="NZ_JAMXFF010000040.1"/>
</dbReference>
<sequence length="50" mass="5517">MNHKTKTLIPAGIGLTIIGFYVWQAPNQLYLGIPQAVTVVCKVSQTMDKK</sequence>
<dbReference type="Proteomes" id="UP001525890">
    <property type="component" value="Unassembled WGS sequence"/>
</dbReference>
<organism evidence="2 3">
    <name type="scientific">Laspinema palackyanum D2a</name>
    <dbReference type="NCBI Taxonomy" id="2953684"/>
    <lineage>
        <taxon>Bacteria</taxon>
        <taxon>Bacillati</taxon>
        <taxon>Cyanobacteriota</taxon>
        <taxon>Cyanophyceae</taxon>
        <taxon>Oscillatoriophycideae</taxon>
        <taxon>Oscillatoriales</taxon>
        <taxon>Laspinemataceae</taxon>
        <taxon>Laspinema</taxon>
        <taxon>Laspinema palackyanum</taxon>
    </lineage>
</organism>
<evidence type="ECO:0000256" key="1">
    <source>
        <dbReference type="SAM" id="Phobius"/>
    </source>
</evidence>
<feature type="transmembrane region" description="Helical" evidence="1">
    <location>
        <begin position="7"/>
        <end position="24"/>
    </location>
</feature>
<keyword evidence="1" id="KW-0812">Transmembrane</keyword>
<keyword evidence="1" id="KW-0472">Membrane</keyword>
<keyword evidence="1" id="KW-1133">Transmembrane helix</keyword>
<proteinExistence type="predicted"/>
<reference evidence="2 3" key="1">
    <citation type="journal article" date="2022" name="Front. Microbiol.">
        <title>High genomic differentiation and limited gene flow indicate recent cryptic speciation within the genus Laspinema (cyanobacteria).</title>
        <authorList>
            <person name="Stanojkovic A."/>
            <person name="Skoupy S."/>
            <person name="Skaloud P."/>
            <person name="Dvorak P."/>
        </authorList>
    </citation>
    <scope>NUCLEOTIDE SEQUENCE [LARGE SCALE GENOMIC DNA]</scope>
    <source>
        <strain evidence="2 3">D2a</strain>
    </source>
</reference>
<evidence type="ECO:0000313" key="3">
    <source>
        <dbReference type="Proteomes" id="UP001525890"/>
    </source>
</evidence>
<accession>A0ABT2MW60</accession>
<keyword evidence="3" id="KW-1185">Reference proteome</keyword>
<comment type="caution">
    <text evidence="2">The sequence shown here is derived from an EMBL/GenBank/DDBJ whole genome shotgun (WGS) entry which is preliminary data.</text>
</comment>
<evidence type="ECO:0000313" key="2">
    <source>
        <dbReference type="EMBL" id="MCT7968999.1"/>
    </source>
</evidence>
<gene>
    <name evidence="2" type="ORF">NG799_22050</name>
</gene>
<evidence type="ECO:0008006" key="4">
    <source>
        <dbReference type="Google" id="ProtNLM"/>
    </source>
</evidence>
<protein>
    <recommendedName>
        <fullName evidence="4">TMhelix containing protein</fullName>
    </recommendedName>
</protein>
<dbReference type="EMBL" id="JAMXFF010000040">
    <property type="protein sequence ID" value="MCT7968999.1"/>
    <property type="molecule type" value="Genomic_DNA"/>
</dbReference>